<protein>
    <submittedName>
        <fullName evidence="9">Mucin-5AC-like, partial</fullName>
    </submittedName>
</protein>
<dbReference type="GO" id="GO:0005615">
    <property type="term" value="C:extracellular space"/>
    <property type="evidence" value="ECO:0007669"/>
    <property type="project" value="TreeGrafter"/>
</dbReference>
<evidence type="ECO:0000256" key="2">
    <source>
        <dbReference type="ARBA" id="ARBA00022525"/>
    </source>
</evidence>
<dbReference type="CDD" id="cd19941">
    <property type="entry name" value="TIL"/>
    <property type="match status" value="3"/>
</dbReference>
<proteinExistence type="predicted"/>
<name>A0AAD1TI18_PELCU</name>
<evidence type="ECO:0000259" key="8">
    <source>
        <dbReference type="PROSITE" id="PS51233"/>
    </source>
</evidence>
<evidence type="ECO:0000256" key="5">
    <source>
        <dbReference type="ARBA" id="ARBA00023180"/>
    </source>
</evidence>
<comment type="subcellular location">
    <subcellularLocation>
        <location evidence="1">Secreted</location>
    </subcellularLocation>
</comment>
<dbReference type="Pfam" id="PF08742">
    <property type="entry name" value="C8"/>
    <property type="match status" value="3"/>
</dbReference>
<evidence type="ECO:0000256" key="1">
    <source>
        <dbReference type="ARBA" id="ARBA00004613"/>
    </source>
</evidence>
<dbReference type="InterPro" id="IPR002919">
    <property type="entry name" value="TIL_dom"/>
</dbReference>
<keyword evidence="2" id="KW-0964">Secreted</keyword>
<dbReference type="InterPro" id="IPR050780">
    <property type="entry name" value="Mucin_vWF_Thrombospondin_sf"/>
</dbReference>
<dbReference type="PROSITE" id="PS50184">
    <property type="entry name" value="VWFC_2"/>
    <property type="match status" value="1"/>
</dbReference>
<evidence type="ECO:0000259" key="7">
    <source>
        <dbReference type="PROSITE" id="PS50184"/>
    </source>
</evidence>
<feature type="region of interest" description="Disordered" evidence="6">
    <location>
        <begin position="1373"/>
        <end position="1424"/>
    </location>
</feature>
<reference evidence="9" key="1">
    <citation type="submission" date="2022-03" db="EMBL/GenBank/DDBJ databases">
        <authorList>
            <person name="Alioto T."/>
            <person name="Alioto T."/>
            <person name="Gomez Garrido J."/>
        </authorList>
    </citation>
    <scope>NUCLEOTIDE SEQUENCE</scope>
</reference>
<dbReference type="Pfam" id="PF01826">
    <property type="entry name" value="TIL"/>
    <property type="match status" value="3"/>
</dbReference>
<dbReference type="PANTHER" id="PTHR11339">
    <property type="entry name" value="EXTRACELLULAR MATRIX GLYCOPROTEIN RELATED"/>
    <property type="match status" value="1"/>
</dbReference>
<dbReference type="InterPro" id="IPR001846">
    <property type="entry name" value="VWF_type-D"/>
</dbReference>
<evidence type="ECO:0000256" key="3">
    <source>
        <dbReference type="ARBA" id="ARBA00022737"/>
    </source>
</evidence>
<dbReference type="PANTHER" id="PTHR11339:SF399">
    <property type="entry name" value="MUCIN-5AC-LIKE"/>
    <property type="match status" value="1"/>
</dbReference>
<dbReference type="InterPro" id="IPR014853">
    <property type="entry name" value="VWF/SSPO/ZAN-like_Cys-rich_dom"/>
</dbReference>
<feature type="domain" description="VWFD" evidence="8">
    <location>
        <begin position="376"/>
        <end position="604"/>
    </location>
</feature>
<feature type="domain" description="VWFD" evidence="8">
    <location>
        <begin position="924"/>
        <end position="1095"/>
    </location>
</feature>
<dbReference type="InterPro" id="IPR036084">
    <property type="entry name" value="Ser_inhib-like_sf"/>
</dbReference>
<accession>A0AAD1TI18</accession>
<dbReference type="FunFam" id="2.10.25.10:FF:000674">
    <property type="entry name" value="Mucin-2"/>
    <property type="match status" value="1"/>
</dbReference>
<dbReference type="PROSITE" id="PS51233">
    <property type="entry name" value="VWFD"/>
    <property type="match status" value="3"/>
</dbReference>
<dbReference type="Gene3D" id="2.10.25.10">
    <property type="entry name" value="Laminin"/>
    <property type="match status" value="3"/>
</dbReference>
<dbReference type="SMART" id="SM00215">
    <property type="entry name" value="VWC_out"/>
    <property type="match status" value="2"/>
</dbReference>
<dbReference type="SMART" id="SM00832">
    <property type="entry name" value="C8"/>
    <property type="match status" value="3"/>
</dbReference>
<dbReference type="InterPro" id="IPR058753">
    <property type="entry name" value="TIL_OTOGL_Mucin"/>
</dbReference>
<dbReference type="SMART" id="SM00216">
    <property type="entry name" value="VWD"/>
    <property type="match status" value="3"/>
</dbReference>
<feature type="domain" description="VWFD" evidence="8">
    <location>
        <begin position="11"/>
        <end position="198"/>
    </location>
</feature>
<dbReference type="Proteomes" id="UP001295444">
    <property type="component" value="Chromosome 12"/>
</dbReference>
<organism evidence="9 10">
    <name type="scientific">Pelobates cultripes</name>
    <name type="common">Western spadefoot toad</name>
    <dbReference type="NCBI Taxonomy" id="61616"/>
    <lineage>
        <taxon>Eukaryota</taxon>
        <taxon>Metazoa</taxon>
        <taxon>Chordata</taxon>
        <taxon>Craniata</taxon>
        <taxon>Vertebrata</taxon>
        <taxon>Euteleostomi</taxon>
        <taxon>Amphibia</taxon>
        <taxon>Batrachia</taxon>
        <taxon>Anura</taxon>
        <taxon>Pelobatoidea</taxon>
        <taxon>Pelobatidae</taxon>
        <taxon>Pelobates</taxon>
    </lineage>
</organism>
<feature type="compositionally biased region" description="Polar residues" evidence="6">
    <location>
        <begin position="1381"/>
        <end position="1396"/>
    </location>
</feature>
<dbReference type="Pfam" id="PF00094">
    <property type="entry name" value="VWD"/>
    <property type="match status" value="4"/>
</dbReference>
<dbReference type="InterPro" id="IPR001007">
    <property type="entry name" value="VWF_dom"/>
</dbReference>
<gene>
    <name evidence="9" type="ORF">PECUL_23A012456</name>
</gene>
<keyword evidence="10" id="KW-1185">Reference proteome</keyword>
<keyword evidence="4" id="KW-1015">Disulfide bond</keyword>
<dbReference type="GO" id="GO:0031012">
    <property type="term" value="C:extracellular matrix"/>
    <property type="evidence" value="ECO:0007669"/>
    <property type="project" value="TreeGrafter"/>
</dbReference>
<evidence type="ECO:0000313" key="9">
    <source>
        <dbReference type="EMBL" id="CAH2325417.1"/>
    </source>
</evidence>
<sequence length="1889" mass="212090">MAEDLNVKESGVCSTWGNFHFKTFDGKIFSFPGLCNYRFASHCGKHYEDFNIQIQQAMVDNLPTITQISMKVNGLVLEIIDQQPYIHGDQVTLPYSQILAWHEDKSVQLTLNKKYMGETCGLCSNYDSDQKNDFTGHGLFSATLREILTPLKFGNLHKLKKPGQKCIDPKTYETLKFACYHKALSYKMLASSMWAKCNRLVKVTSYIEAYMEDLCLCNSSSTLSYFCKCNTISEYSRQCALAGGKPPDWRNHELCSLEKDKTCPLNLIYKECSSPCVPTCSNPGRPFFCEGMCVSGCVCPTAEYRNPWQKVVVACCAAPPSVLDATVRDRRCTCWDRGRLCSSYNAPCYKCLHSDRVKSCLCSGGHWNCEDLPCPSSCSVEGGSHITTFDKVYYTFHGKCLYVLTKPCADNAFLVTVEMQKCAYSETATCLTRVLLFLDNGKNIFEINWKVIPCIHYPLVTQSHKNLIAAIHGDEPNCKVLSMKVTGPQARHLIGVWTLMMLLPQRILGCNTPRPSNGELANRLGLVGSYKRREVAFWHSLRPANLVLRLPDTLLPINYDIFIYQGLCGNFNSIQKDDFRTSNGAIEGNVADFANTWKTQHSCMNIQIIPEHPCTYGLEIVLLEEEYWCGVVHTVPMAYWERQHLQLNEGWFAVSPLRYPKPDNCLFDTCSCKRAEDCLCASLSSYAWACAVAGIPLIGWREEVCNFGNYMSFCPPSFIYSYSVTTCIPTCRSLNEPDPTCSIKFFPVDGCVCPPNTYLDDHGVCVKIEHCSCNYKGVPVFPDKPLYADKVICSCTKGQLLCTEKDISEKTSSTPRAIENRNLACPPPMTYFDCGKAEENAKGSECPQSCQTPKTQCYSPLCVSGCLCPKGLFLNDNDTCVKEEQCPCVHNGISYQPGDYVSFHCDLCVCKNRTWVCDKKPDKGICTVYGEGHHMTFDNKWYTASGDCEYTLLQDYCDADHLQKGTFRINIENIPCGTTGTSCSKAILVYLGVHKLILTDGQFEVVRRASNIDMPYKVRSMGNFLVIETMNGIVLIWDRKTSIFIHLSIAFKGKVCGLCGNFDGNSNNDFTTRSQCVVEEVTEFRDSWRLTPECPEVYITKEPCAMNPYRVPWAQKRCSIITSEVFSTCHDEVDPEKYYESCVSDTCACDVGGDCECLCTAIAAYAQACSEACVCVDWRTADVCPMFCDFYNTQGHCEWHYRACGAPCMKTCRNPSGICMHHLKGLEGCYPVCPEEKPYFSEDEMLCVSQCGCLDDNNSYYKIGEKVESCNSCESCTCTAQGIICEYDIYERDNACYCEYEGQVLDIGESFQIGDKFQNCITVTCGLNGTVMSPCYATATTTSDQKYKSLLKTSEIVKMSRTSTVLTLNTANSEVSKTHSGRPSYSPTTLETTPSITKHLKHSKSPTKHSKNTQKSFTLPTGHIPTTTQEIKASSSQISDCINIFLHHAKMWTRKLDKNRGEVVIAPVSSLHVSFTFPCFASQLASAKWQNDSLSGDRNQELDNFREPPFLKHTGVFIISQKKSDSQFRKNTYYSKCVNVTCLDNGELDVDVLPCSDVKKVTCDNDKKPRKIYDKDGCCYHYECEICLGTDGIKRLTHIGNGIEKWRENCQTCSCDKNSLKISCTPLNCLKMDPQICDKPWLKPFRVLTESDNCCPRIECGCIPAKCNNQAPKCPLGHSAFPMIDNDECCINFECRPMDVCVYEGTVYEVGKLIGTEKTLCKTCHCTDTKDIWTGLNAVSCTTVTCNVTCPQGFLYEKSNNDCCGQCVQVSCIGKFSNGSLYLLQPGESQFLGQDKCTIHTCEMVNQQFVMSSQKTMCPELHEEECESVSFMCILHTVDLIINQNYFQSLPTQNRKEVLKNIYSKLDVELLKAVEHYHAQQRQCIEVID</sequence>
<keyword evidence="3" id="KW-0677">Repeat</keyword>
<feature type="compositionally biased region" description="Polar residues" evidence="6">
    <location>
        <begin position="1413"/>
        <end position="1424"/>
    </location>
</feature>
<dbReference type="EMBL" id="OW240923">
    <property type="protein sequence ID" value="CAH2325417.1"/>
    <property type="molecule type" value="Genomic_DNA"/>
</dbReference>
<evidence type="ECO:0000313" key="10">
    <source>
        <dbReference type="Proteomes" id="UP001295444"/>
    </source>
</evidence>
<dbReference type="SUPFAM" id="SSF57567">
    <property type="entry name" value="Serine protease inhibitors"/>
    <property type="match status" value="3"/>
</dbReference>
<dbReference type="Pfam" id="PF25962">
    <property type="entry name" value="TIL_OTOGL_Mucin"/>
    <property type="match status" value="1"/>
</dbReference>
<dbReference type="SMART" id="SM00214">
    <property type="entry name" value="VWC"/>
    <property type="match status" value="3"/>
</dbReference>
<evidence type="ECO:0000256" key="6">
    <source>
        <dbReference type="SAM" id="MobiDB-lite"/>
    </source>
</evidence>
<evidence type="ECO:0000256" key="4">
    <source>
        <dbReference type="ARBA" id="ARBA00023157"/>
    </source>
</evidence>
<feature type="domain" description="VWFC" evidence="7">
    <location>
        <begin position="1699"/>
        <end position="1768"/>
    </location>
</feature>
<feature type="compositionally biased region" description="Basic residues" evidence="6">
    <location>
        <begin position="1398"/>
        <end position="1412"/>
    </location>
</feature>
<keyword evidence="5" id="KW-0325">Glycoprotein</keyword>